<organism evidence="1 2">
    <name type="scientific">Nocardia seriolae</name>
    <dbReference type="NCBI Taxonomy" id="37332"/>
    <lineage>
        <taxon>Bacteria</taxon>
        <taxon>Bacillati</taxon>
        <taxon>Actinomycetota</taxon>
        <taxon>Actinomycetes</taxon>
        <taxon>Mycobacteriales</taxon>
        <taxon>Nocardiaceae</taxon>
        <taxon>Nocardia</taxon>
    </lineage>
</organism>
<dbReference type="AlphaFoldDB" id="A0ABC9Z8L0"/>
<protein>
    <submittedName>
        <fullName evidence="1">Uncharacterized protein</fullName>
    </submittedName>
</protein>
<gene>
    <name evidence="1" type="ORF">NSK11_contig00262-0001</name>
</gene>
<accession>A0ABC9Z8L0</accession>
<proteinExistence type="predicted"/>
<feature type="non-terminal residue" evidence="1">
    <location>
        <position position="1"/>
    </location>
</feature>
<evidence type="ECO:0000313" key="1">
    <source>
        <dbReference type="EMBL" id="GAP33413.1"/>
    </source>
</evidence>
<comment type="caution">
    <text evidence="1">The sequence shown here is derived from an EMBL/GenBank/DDBJ whole genome shotgun (WGS) entry which is preliminary data.</text>
</comment>
<name>A0ABC9Z8L0_9NOCA</name>
<sequence>YKDLIGNDDLAMRMTAYNLKMLYDGAASQATPNLHSTPLDKFLGSGYNAGGTLGRSLGVAQGGDHFLPREDEHGDSTVNVVGYAHQILYDSGAYK</sequence>
<reference evidence="2" key="1">
    <citation type="submission" date="2015-07" db="EMBL/GenBank/DDBJ databases">
        <title>Nocardia seriolae U-1 whole genome shotgun sequence.</title>
        <authorList>
            <person name="Imajoh M."/>
            <person name="Fukumoto Y."/>
            <person name="Sukeda M."/>
            <person name="Yamane J."/>
            <person name="Yamasaki K."/>
            <person name="Shimizu M."/>
            <person name="Ohnishi K."/>
            <person name="Oshima S."/>
        </authorList>
    </citation>
    <scope>NUCLEOTIDE SEQUENCE [LARGE SCALE GENOMIC DNA]</scope>
    <source>
        <strain evidence="2">U-1</strain>
    </source>
</reference>
<dbReference type="Proteomes" id="UP000037179">
    <property type="component" value="Unassembled WGS sequence"/>
</dbReference>
<keyword evidence="2" id="KW-1185">Reference proteome</keyword>
<reference evidence="1 2" key="2">
    <citation type="journal article" date="2016" name="Genome Announc.">
        <title>Draft Genome Sequence of Erythromycin- and Oxytetracycline-Sensitive Nocardia seriolae Strain U-1 (NBRC 110359).</title>
        <authorList>
            <person name="Imajoh M."/>
            <person name="Sukeda M."/>
            <person name="Shimizu M."/>
            <person name="Yamane J."/>
            <person name="Ohnishi K."/>
            <person name="Oshima S."/>
        </authorList>
    </citation>
    <scope>NUCLEOTIDE SEQUENCE [LARGE SCALE GENOMIC DNA]</scope>
    <source>
        <strain evidence="1 2">U-1</strain>
    </source>
</reference>
<dbReference type="EMBL" id="BBYQ01000262">
    <property type="protein sequence ID" value="GAP33413.1"/>
    <property type="molecule type" value="Genomic_DNA"/>
</dbReference>
<dbReference type="RefSeq" id="WP_036552687.1">
    <property type="nucleotide sequence ID" value="NZ_BAWD02000259.1"/>
</dbReference>
<evidence type="ECO:0000313" key="2">
    <source>
        <dbReference type="Proteomes" id="UP000037179"/>
    </source>
</evidence>